<dbReference type="InterPro" id="IPR053896">
    <property type="entry name" value="BTN3A2-like_Ig-C"/>
</dbReference>
<keyword evidence="9" id="KW-0393">Immunoglobulin domain</keyword>
<feature type="region of interest" description="Disordered" evidence="11">
    <location>
        <begin position="470"/>
        <end position="513"/>
    </location>
</feature>
<evidence type="ECO:0000256" key="4">
    <source>
        <dbReference type="ARBA" id="ARBA00022729"/>
    </source>
</evidence>
<evidence type="ECO:0000256" key="6">
    <source>
        <dbReference type="ARBA" id="ARBA00023136"/>
    </source>
</evidence>
<dbReference type="PANTHER" id="PTHR24100:SF149">
    <property type="entry name" value="BG-LIKE ANTIGEN 1-RELATED"/>
    <property type="match status" value="1"/>
</dbReference>
<accession>A0A8C6ZS58</accession>
<dbReference type="InterPro" id="IPR006574">
    <property type="entry name" value="PRY"/>
</dbReference>
<evidence type="ECO:0000256" key="1">
    <source>
        <dbReference type="ARBA" id="ARBA00004479"/>
    </source>
</evidence>
<evidence type="ECO:0008006" key="17">
    <source>
        <dbReference type="Google" id="ProtNLM"/>
    </source>
</evidence>
<dbReference type="PROSITE" id="PS50188">
    <property type="entry name" value="B302_SPRY"/>
    <property type="match status" value="1"/>
</dbReference>
<dbReference type="InterPro" id="IPR003879">
    <property type="entry name" value="Butyrophylin_SPRY"/>
</dbReference>
<dbReference type="SUPFAM" id="SSF48726">
    <property type="entry name" value="Immunoglobulin"/>
    <property type="match status" value="2"/>
</dbReference>
<dbReference type="GO" id="GO:0001817">
    <property type="term" value="P:regulation of cytokine production"/>
    <property type="evidence" value="ECO:0007669"/>
    <property type="project" value="TreeGrafter"/>
</dbReference>
<protein>
    <recommendedName>
        <fullName evidence="17">Butyrophilin subfamily 1 member A1</fullName>
    </recommendedName>
</protein>
<evidence type="ECO:0000256" key="8">
    <source>
        <dbReference type="ARBA" id="ARBA00023180"/>
    </source>
</evidence>
<feature type="domain" description="Ig-like" evidence="14">
    <location>
        <begin position="21"/>
        <end position="134"/>
    </location>
</feature>
<dbReference type="PANTHER" id="PTHR24100">
    <property type="entry name" value="BUTYROPHILIN"/>
    <property type="match status" value="1"/>
</dbReference>
<evidence type="ECO:0000256" key="10">
    <source>
        <dbReference type="ARBA" id="ARBA00038221"/>
    </source>
</evidence>
<dbReference type="InterPro" id="IPR013320">
    <property type="entry name" value="ConA-like_dom_sf"/>
</dbReference>
<keyword evidence="3 12" id="KW-0812">Transmembrane</keyword>
<sequence>QLNPSFNCCCSPPCNPPSATPPLQPLLQPPPATVDQDIVLPCQLFPSSNAQSMTVRWIRYHVSQTVHLYRDGGDLYFEQMEEYQGRTQLSHDGLIRGSLDLLLANVRPSDDGTYVCTVQSDAGYAEAVVELEVSAVGSSPLVSLEGYQDGGIRVLCRSAGWFPQPEALWEAPGGQRLPSTSHHLSRDERGLFGVEDGVTASAEAGGSLSCVVRNRRAGQEKESSLRIAAPFYHDAQPWKVALAVTLVMLLILILGLSVFSVRLFKENGKTWEKQRRDLRMNLCPITLLVPAEEVLLDPDTHHPQLVLSPDCRSVRWSETQQDLPYNRKRFKNLCCVLGREGFTDGRHCWEVEGEVGDETRWAVGVAAETVWRMTIISPNPSAWIWAVQNQKGRIQALTEFGASVSSCPVPRRIWVILDFTGSRVTFVNADNGAEIFAFMLTSLTVQKMYPWFWVEKGEVRLCSENVALPTSPAHPTSNPASEASRPSAETPLLDAKGEEALGSSAPTQQTTSA</sequence>
<organism evidence="15 16">
    <name type="scientific">Nothoprocta perdicaria</name>
    <name type="common">Chilean tinamou</name>
    <name type="synonym">Crypturus perdicarius</name>
    <dbReference type="NCBI Taxonomy" id="30464"/>
    <lineage>
        <taxon>Eukaryota</taxon>
        <taxon>Metazoa</taxon>
        <taxon>Chordata</taxon>
        <taxon>Craniata</taxon>
        <taxon>Vertebrata</taxon>
        <taxon>Euteleostomi</taxon>
        <taxon>Archelosauria</taxon>
        <taxon>Archosauria</taxon>
        <taxon>Dinosauria</taxon>
        <taxon>Saurischia</taxon>
        <taxon>Theropoda</taxon>
        <taxon>Coelurosauria</taxon>
        <taxon>Aves</taxon>
        <taxon>Palaeognathae</taxon>
        <taxon>Tinamiformes</taxon>
        <taxon>Tinamidae</taxon>
        <taxon>Nothoprocta</taxon>
    </lineage>
</organism>
<comment type="subcellular location">
    <subcellularLocation>
        <location evidence="1">Membrane</location>
        <topology evidence="1">Single-pass type I membrane protein</topology>
    </subcellularLocation>
</comment>
<dbReference type="GO" id="GO:0005102">
    <property type="term" value="F:signaling receptor binding"/>
    <property type="evidence" value="ECO:0007669"/>
    <property type="project" value="TreeGrafter"/>
</dbReference>
<dbReference type="PRINTS" id="PR01407">
    <property type="entry name" value="BUTYPHLNCDUF"/>
</dbReference>
<dbReference type="SMART" id="SM00406">
    <property type="entry name" value="IGv"/>
    <property type="match status" value="1"/>
</dbReference>
<feature type="transmembrane region" description="Helical" evidence="12">
    <location>
        <begin position="240"/>
        <end position="264"/>
    </location>
</feature>
<dbReference type="InterPro" id="IPR043136">
    <property type="entry name" value="B30.2/SPRY_sf"/>
</dbReference>
<evidence type="ECO:0000256" key="9">
    <source>
        <dbReference type="ARBA" id="ARBA00023319"/>
    </source>
</evidence>
<evidence type="ECO:0000256" key="11">
    <source>
        <dbReference type="SAM" id="MobiDB-lite"/>
    </source>
</evidence>
<evidence type="ECO:0000313" key="16">
    <source>
        <dbReference type="Proteomes" id="UP000694420"/>
    </source>
</evidence>
<dbReference type="InterPro" id="IPR003877">
    <property type="entry name" value="SPRY_dom"/>
</dbReference>
<keyword evidence="4" id="KW-0732">Signal</keyword>
<dbReference type="FunFam" id="2.60.40.10:FF:000088">
    <property type="entry name" value="Butyrophilin subfamily 1 member A1"/>
    <property type="match status" value="1"/>
</dbReference>
<dbReference type="InterPro" id="IPR001870">
    <property type="entry name" value="B30.2/SPRY"/>
</dbReference>
<evidence type="ECO:0000313" key="15">
    <source>
        <dbReference type="Ensembl" id="ENSNPEP00000016412.1"/>
    </source>
</evidence>
<evidence type="ECO:0000256" key="5">
    <source>
        <dbReference type="ARBA" id="ARBA00022989"/>
    </source>
</evidence>
<keyword evidence="8" id="KW-0325">Glycoprotein</keyword>
<dbReference type="FunFam" id="2.60.40.10:FF:000142">
    <property type="entry name" value="V-set domain-containing T-cell activation inhibitor 1"/>
    <property type="match status" value="1"/>
</dbReference>
<dbReference type="AlphaFoldDB" id="A0A8C6ZS58"/>
<dbReference type="InterPro" id="IPR050504">
    <property type="entry name" value="IgSF_BTN/MOG"/>
</dbReference>
<dbReference type="Gene3D" id="2.60.40.10">
    <property type="entry name" value="Immunoglobulins"/>
    <property type="match status" value="2"/>
</dbReference>
<evidence type="ECO:0000256" key="3">
    <source>
        <dbReference type="ARBA" id="ARBA00022692"/>
    </source>
</evidence>
<keyword evidence="6 12" id="KW-0472">Membrane</keyword>
<dbReference type="Pfam" id="PF00622">
    <property type="entry name" value="SPRY"/>
    <property type="match status" value="1"/>
</dbReference>
<dbReference type="Pfam" id="PF07686">
    <property type="entry name" value="V-set"/>
    <property type="match status" value="1"/>
</dbReference>
<dbReference type="GO" id="GO:1903037">
    <property type="term" value="P:regulation of leukocyte cell-cell adhesion"/>
    <property type="evidence" value="ECO:0007669"/>
    <property type="project" value="UniProtKB-ARBA"/>
</dbReference>
<dbReference type="SMART" id="SM00449">
    <property type="entry name" value="SPRY"/>
    <property type="match status" value="1"/>
</dbReference>
<reference evidence="15" key="1">
    <citation type="submission" date="2025-08" db="UniProtKB">
        <authorList>
            <consortium name="Ensembl"/>
        </authorList>
    </citation>
    <scope>IDENTIFICATION</scope>
</reference>
<dbReference type="Pfam" id="PF13765">
    <property type="entry name" value="PRY"/>
    <property type="match status" value="1"/>
</dbReference>
<dbReference type="Pfam" id="PF22705">
    <property type="entry name" value="C2-set_3"/>
    <property type="match status" value="1"/>
</dbReference>
<dbReference type="InterPro" id="IPR007110">
    <property type="entry name" value="Ig-like_dom"/>
</dbReference>
<dbReference type="InterPro" id="IPR013106">
    <property type="entry name" value="Ig_V-set"/>
</dbReference>
<feature type="domain" description="B30.2/SPRY" evidence="13">
    <location>
        <begin position="274"/>
        <end position="473"/>
    </location>
</feature>
<dbReference type="GO" id="GO:0050852">
    <property type="term" value="P:T cell receptor signaling pathway"/>
    <property type="evidence" value="ECO:0007669"/>
    <property type="project" value="TreeGrafter"/>
</dbReference>
<evidence type="ECO:0000256" key="12">
    <source>
        <dbReference type="SAM" id="Phobius"/>
    </source>
</evidence>
<evidence type="ECO:0000259" key="14">
    <source>
        <dbReference type="PROSITE" id="PS50835"/>
    </source>
</evidence>
<feature type="compositionally biased region" description="Polar residues" evidence="11">
    <location>
        <begin position="504"/>
        <end position="513"/>
    </location>
</feature>
<dbReference type="SMART" id="SM00409">
    <property type="entry name" value="IG"/>
    <property type="match status" value="1"/>
</dbReference>
<dbReference type="GO" id="GO:0042110">
    <property type="term" value="P:T cell activation"/>
    <property type="evidence" value="ECO:0007669"/>
    <property type="project" value="UniProtKB-ARBA"/>
</dbReference>
<comment type="similarity">
    <text evidence="10">Belongs to the SKINT family.</text>
</comment>
<dbReference type="GO" id="GO:0050863">
    <property type="term" value="P:regulation of T cell activation"/>
    <property type="evidence" value="ECO:0007669"/>
    <property type="project" value="UniProtKB-ARBA"/>
</dbReference>
<dbReference type="InterPro" id="IPR036179">
    <property type="entry name" value="Ig-like_dom_sf"/>
</dbReference>
<dbReference type="InterPro" id="IPR013783">
    <property type="entry name" value="Ig-like_fold"/>
</dbReference>
<evidence type="ECO:0000256" key="7">
    <source>
        <dbReference type="ARBA" id="ARBA00023157"/>
    </source>
</evidence>
<feature type="domain" description="Ig-like" evidence="14">
    <location>
        <begin position="140"/>
        <end position="226"/>
    </location>
</feature>
<reference evidence="15" key="2">
    <citation type="submission" date="2025-09" db="UniProtKB">
        <authorList>
            <consortium name="Ensembl"/>
        </authorList>
    </citation>
    <scope>IDENTIFICATION</scope>
</reference>
<evidence type="ECO:0000259" key="13">
    <source>
        <dbReference type="PROSITE" id="PS50188"/>
    </source>
</evidence>
<proteinExistence type="inferred from homology"/>
<keyword evidence="7" id="KW-1015">Disulfide bond</keyword>
<dbReference type="SUPFAM" id="SSF49899">
    <property type="entry name" value="Concanavalin A-like lectins/glucanases"/>
    <property type="match status" value="1"/>
</dbReference>
<dbReference type="InterPro" id="IPR003599">
    <property type="entry name" value="Ig_sub"/>
</dbReference>
<name>A0A8C6ZS58_NOTPE</name>
<dbReference type="Proteomes" id="UP000694420">
    <property type="component" value="Unplaced"/>
</dbReference>
<dbReference type="SMART" id="SM00589">
    <property type="entry name" value="PRY"/>
    <property type="match status" value="1"/>
</dbReference>
<dbReference type="PROSITE" id="PS50835">
    <property type="entry name" value="IG_LIKE"/>
    <property type="match status" value="2"/>
</dbReference>
<dbReference type="Gene3D" id="2.60.120.920">
    <property type="match status" value="1"/>
</dbReference>
<evidence type="ECO:0000256" key="2">
    <source>
        <dbReference type="ARBA" id="ARBA00007591"/>
    </source>
</evidence>
<comment type="similarity">
    <text evidence="2">Belongs to the immunoglobulin superfamily. BTN/MOG family.</text>
</comment>
<keyword evidence="5 12" id="KW-1133">Transmembrane helix</keyword>
<keyword evidence="16" id="KW-1185">Reference proteome</keyword>
<dbReference type="Ensembl" id="ENSNPET00000016818.1">
    <property type="protein sequence ID" value="ENSNPEP00000016412.1"/>
    <property type="gene ID" value="ENSNPEG00000012232.1"/>
</dbReference>
<dbReference type="GO" id="GO:0009897">
    <property type="term" value="C:external side of plasma membrane"/>
    <property type="evidence" value="ECO:0007669"/>
    <property type="project" value="TreeGrafter"/>
</dbReference>